<dbReference type="InterPro" id="IPR036865">
    <property type="entry name" value="CRAL-TRIO_dom_sf"/>
</dbReference>
<dbReference type="PANTHER" id="PTHR48411">
    <property type="entry name" value="OS01G0948300 PROTEIN"/>
    <property type="match status" value="1"/>
</dbReference>
<dbReference type="Proteomes" id="UP001396334">
    <property type="component" value="Unassembled WGS sequence"/>
</dbReference>
<comment type="caution">
    <text evidence="2">The sequence shown here is derived from an EMBL/GenBank/DDBJ whole genome shotgun (WGS) entry which is preliminary data.</text>
</comment>
<dbReference type="InterPro" id="IPR001251">
    <property type="entry name" value="CRAL-TRIO_dom"/>
</dbReference>
<dbReference type="Pfam" id="PF13716">
    <property type="entry name" value="CRAL_TRIO_2"/>
    <property type="match status" value="1"/>
</dbReference>
<name>A0ABR2REE6_9ROSI</name>
<dbReference type="PANTHER" id="PTHR48411:SF1">
    <property type="entry name" value="OS01G0948300 PROTEIN"/>
    <property type="match status" value="1"/>
</dbReference>
<organism evidence="2 3">
    <name type="scientific">Hibiscus sabdariffa</name>
    <name type="common">roselle</name>
    <dbReference type="NCBI Taxonomy" id="183260"/>
    <lineage>
        <taxon>Eukaryota</taxon>
        <taxon>Viridiplantae</taxon>
        <taxon>Streptophyta</taxon>
        <taxon>Embryophyta</taxon>
        <taxon>Tracheophyta</taxon>
        <taxon>Spermatophyta</taxon>
        <taxon>Magnoliopsida</taxon>
        <taxon>eudicotyledons</taxon>
        <taxon>Gunneridae</taxon>
        <taxon>Pentapetalae</taxon>
        <taxon>rosids</taxon>
        <taxon>malvids</taxon>
        <taxon>Malvales</taxon>
        <taxon>Malvaceae</taxon>
        <taxon>Malvoideae</taxon>
        <taxon>Hibiscus</taxon>
    </lineage>
</organism>
<keyword evidence="3" id="KW-1185">Reference proteome</keyword>
<feature type="domain" description="CRAL-TRIO" evidence="1">
    <location>
        <begin position="56"/>
        <end position="138"/>
    </location>
</feature>
<dbReference type="EMBL" id="JBBPBN010000023">
    <property type="protein sequence ID" value="KAK9011294.1"/>
    <property type="molecule type" value="Genomic_DNA"/>
</dbReference>
<evidence type="ECO:0000313" key="3">
    <source>
        <dbReference type="Proteomes" id="UP001396334"/>
    </source>
</evidence>
<accession>A0ABR2REE6</accession>
<gene>
    <name evidence="2" type="ORF">V6N11_044146</name>
</gene>
<reference evidence="2 3" key="1">
    <citation type="journal article" date="2024" name="G3 (Bethesda)">
        <title>Genome assembly of Hibiscus sabdariffa L. provides insights into metabolisms of medicinal natural products.</title>
        <authorList>
            <person name="Kim T."/>
        </authorList>
    </citation>
    <scope>NUCLEOTIDE SEQUENCE [LARGE SCALE GENOMIC DNA]</scope>
    <source>
        <strain evidence="2">TK-2024</strain>
        <tissue evidence="2">Old leaves</tissue>
    </source>
</reference>
<evidence type="ECO:0000313" key="2">
    <source>
        <dbReference type="EMBL" id="KAK9011294.1"/>
    </source>
</evidence>
<sequence>MSSSTLSESEQKHLLDKLHVFKVQGRDKRGCTLLLIIVKHFSGKTNKKIVIARLVSSGILKKYLEENIYSKLGEKPFSVVYVHTDVQRSENFPGFSLLRSIYDAIPMNVKNNLKSVYFLHPDLQAMLFLATFGRLFFNGG</sequence>
<proteinExistence type="predicted"/>
<evidence type="ECO:0000259" key="1">
    <source>
        <dbReference type="Pfam" id="PF13716"/>
    </source>
</evidence>
<dbReference type="Gene3D" id="3.40.525.10">
    <property type="entry name" value="CRAL-TRIO lipid binding domain"/>
    <property type="match status" value="1"/>
</dbReference>
<protein>
    <recommendedName>
        <fullName evidence="1">CRAL-TRIO domain-containing protein</fullName>
    </recommendedName>
</protein>